<protein>
    <submittedName>
        <fullName evidence="1">Uncharacterized protein</fullName>
    </submittedName>
</protein>
<reference evidence="1 2" key="1">
    <citation type="journal article" date="2021" name="Hortic Res">
        <title>High-quality reference genome and annotation aids understanding of berry development for evergreen blueberry (Vaccinium darrowii).</title>
        <authorList>
            <person name="Yu J."/>
            <person name="Hulse-Kemp A.M."/>
            <person name="Babiker E."/>
            <person name="Staton M."/>
        </authorList>
    </citation>
    <scope>NUCLEOTIDE SEQUENCE [LARGE SCALE GENOMIC DNA]</scope>
    <source>
        <strain evidence="2">cv. NJ 8807/NJ 8810</strain>
        <tissue evidence="1">Young leaf</tissue>
    </source>
</reference>
<sequence length="279" mass="30660">MDSNTNEITHKFPPFFQVHKDGHVQRFMVSTFVPPAVDPQTGVESKDVVISPETGVKARIFLPKINGPDQMKLPLVVHYHLGAFCVGSALGTTTAKFLTRLVSEANVVAWISTHSIGNGPELWLNQYVDFGRVFLLGESAGGTIAHDVAVRVGTTGFEAFRVSGAVIVHPYFQGSEPNNMLRFLYPGSSETDSDPKLNPKADPELAKMGCEKVLVLVAEMDELKQRGVEYWETLKNSGWKGDVELVENEGEGHCFHVLNPTCENALHLVQKVASFVNQI</sequence>
<organism evidence="1 2">
    <name type="scientific">Vaccinium darrowii</name>
    <dbReference type="NCBI Taxonomy" id="229202"/>
    <lineage>
        <taxon>Eukaryota</taxon>
        <taxon>Viridiplantae</taxon>
        <taxon>Streptophyta</taxon>
        <taxon>Embryophyta</taxon>
        <taxon>Tracheophyta</taxon>
        <taxon>Spermatophyta</taxon>
        <taxon>Magnoliopsida</taxon>
        <taxon>eudicotyledons</taxon>
        <taxon>Gunneridae</taxon>
        <taxon>Pentapetalae</taxon>
        <taxon>asterids</taxon>
        <taxon>Ericales</taxon>
        <taxon>Ericaceae</taxon>
        <taxon>Vaccinioideae</taxon>
        <taxon>Vaccinieae</taxon>
        <taxon>Vaccinium</taxon>
    </lineage>
</organism>
<name>A0ACB7ZHP2_9ERIC</name>
<keyword evidence="2" id="KW-1185">Reference proteome</keyword>
<proteinExistence type="predicted"/>
<accession>A0ACB7ZHP2</accession>
<dbReference type="EMBL" id="CM037159">
    <property type="protein sequence ID" value="KAH7865125.1"/>
    <property type="molecule type" value="Genomic_DNA"/>
</dbReference>
<evidence type="ECO:0000313" key="2">
    <source>
        <dbReference type="Proteomes" id="UP000828048"/>
    </source>
</evidence>
<dbReference type="Proteomes" id="UP000828048">
    <property type="component" value="Chromosome 9"/>
</dbReference>
<gene>
    <name evidence="1" type="ORF">Vadar_002568</name>
</gene>
<evidence type="ECO:0000313" key="1">
    <source>
        <dbReference type="EMBL" id="KAH7865125.1"/>
    </source>
</evidence>
<comment type="caution">
    <text evidence="1">The sequence shown here is derived from an EMBL/GenBank/DDBJ whole genome shotgun (WGS) entry which is preliminary data.</text>
</comment>